<dbReference type="EMBL" id="AAOS02000002">
    <property type="protein sequence ID" value="EDR34431.1"/>
    <property type="molecule type" value="Genomic_DNA"/>
</dbReference>
<feature type="region of interest" description="Disordered" evidence="8">
    <location>
        <begin position="58"/>
        <end position="110"/>
    </location>
</feature>
<evidence type="ECO:0000256" key="5">
    <source>
        <dbReference type="ARBA" id="ARBA00023237"/>
    </source>
</evidence>
<organism evidence="11 12">
    <name type="scientific">Yersinia pestis biovar Orientalis str. IP275</name>
    <dbReference type="NCBI Taxonomy" id="373665"/>
    <lineage>
        <taxon>Bacteria</taxon>
        <taxon>Pseudomonadati</taxon>
        <taxon>Pseudomonadota</taxon>
        <taxon>Gammaproteobacteria</taxon>
        <taxon>Enterobacterales</taxon>
        <taxon>Yersiniaceae</taxon>
        <taxon>Yersinia</taxon>
    </lineage>
</organism>
<dbReference type="PANTHER" id="PTHR30604">
    <property type="entry name" value="PROTEIN TRANSPORT PROTEIN HOFQ"/>
    <property type="match status" value="1"/>
</dbReference>
<feature type="compositionally biased region" description="Low complexity" evidence="8">
    <location>
        <begin position="58"/>
        <end position="104"/>
    </location>
</feature>
<comment type="subcellular location">
    <subcellularLocation>
        <location evidence="7">Cell outer membrane</location>
    </subcellularLocation>
    <subcellularLocation>
        <location evidence="1">Membrane</location>
    </subcellularLocation>
</comment>
<comment type="caution">
    <text evidence="11">The sequence shown here is derived from an EMBL/GenBank/DDBJ whole genome shotgun (WGS) entry which is preliminary data.</text>
</comment>
<dbReference type="InterPro" id="IPR004846">
    <property type="entry name" value="T2SS/T3SS_dom"/>
</dbReference>
<dbReference type="PANTHER" id="PTHR30604:SF1">
    <property type="entry name" value="DNA UTILIZATION PROTEIN HOFQ"/>
    <property type="match status" value="1"/>
</dbReference>
<feature type="domain" description="NolW-like" evidence="10">
    <location>
        <begin position="207"/>
        <end position="270"/>
    </location>
</feature>
<dbReference type="Proteomes" id="UP000004430">
    <property type="component" value="Unassembled WGS sequence"/>
</dbReference>
<keyword evidence="5" id="KW-0998">Cell outer membrane</keyword>
<evidence type="ECO:0000256" key="8">
    <source>
        <dbReference type="SAM" id="MobiDB-lite"/>
    </source>
</evidence>
<dbReference type="InterPro" id="IPR001775">
    <property type="entry name" value="GspD/PilQ"/>
</dbReference>
<evidence type="ECO:0000256" key="2">
    <source>
        <dbReference type="ARBA" id="ARBA00022448"/>
    </source>
</evidence>
<evidence type="ECO:0000313" key="12">
    <source>
        <dbReference type="Proteomes" id="UP000004430"/>
    </source>
</evidence>
<dbReference type="GO" id="GO:0009279">
    <property type="term" value="C:cell outer membrane"/>
    <property type="evidence" value="ECO:0007669"/>
    <property type="project" value="UniProtKB-SubCell"/>
</dbReference>
<keyword evidence="2 7" id="KW-0813">Transport</keyword>
<evidence type="ECO:0000256" key="6">
    <source>
        <dbReference type="RuleBase" id="RU004003"/>
    </source>
</evidence>
<proteinExistence type="inferred from homology"/>
<dbReference type="Gene3D" id="3.30.1370.120">
    <property type="match status" value="1"/>
</dbReference>
<dbReference type="PRINTS" id="PR00811">
    <property type="entry name" value="BCTERIALGSPD"/>
</dbReference>
<dbReference type="GO" id="GO:0009306">
    <property type="term" value="P:protein secretion"/>
    <property type="evidence" value="ECO:0007669"/>
    <property type="project" value="InterPro"/>
</dbReference>
<protein>
    <submittedName>
        <fullName evidence="11">Protein transporter HofQ</fullName>
    </submittedName>
</protein>
<dbReference type="InterPro" id="IPR038591">
    <property type="entry name" value="NolW-like_sf"/>
</dbReference>
<reference evidence="11 12" key="2">
    <citation type="submission" date="2010-03" db="EMBL/GenBank/DDBJ databases">
        <authorList>
            <person name="Payne S.H."/>
            <person name="Sutton G.G."/>
        </authorList>
    </citation>
    <scope>NUCLEOTIDE SEQUENCE [LARGE SCALE GENOMIC DNA]</scope>
    <source>
        <strain evidence="11 12">IP275</strain>
    </source>
</reference>
<dbReference type="AlphaFoldDB" id="A0AAV3BKT4"/>
<evidence type="ECO:0000256" key="4">
    <source>
        <dbReference type="ARBA" id="ARBA00023136"/>
    </source>
</evidence>
<evidence type="ECO:0000256" key="7">
    <source>
        <dbReference type="RuleBase" id="RU004004"/>
    </source>
</evidence>
<comment type="similarity">
    <text evidence="6">Belongs to the bacterial secretin family.</text>
</comment>
<dbReference type="InterPro" id="IPR005644">
    <property type="entry name" value="NolW-like"/>
</dbReference>
<name>A0AAV3BKT4_YERPE</name>
<dbReference type="InterPro" id="IPR013355">
    <property type="entry name" value="Pilus_4_PilQ"/>
</dbReference>
<dbReference type="PRINTS" id="PR01032">
    <property type="entry name" value="PHAGEIV"/>
</dbReference>
<dbReference type="NCBIfam" id="NF010083">
    <property type="entry name" value="PRK13568.1"/>
    <property type="match status" value="1"/>
</dbReference>
<sequence>MTIFIPAAGKQFSTWWCNLTNFNLVYFPGKNKHLNRSRGLISLLIGCLLLMGVPSHSRSSNSHLSDSKLSNSASSNSTSSNSVLSNNVSSSNISPNNASSSNASLPRTRSGGPVTLEFQDAPVSVILQALADYRQLNLITTTGVGGNLSLRLIEVPWEQALAIILRMGRLKAEREGTVMMVFTEQEIQERQQRTKQQAAPEALANLTLALQYANAEQVADSLDPLQGGLLSPLGSVVADKRTNTLLIRDTPASLALLKNWLIEMDLPLQQVQLSAHIVTISSEDLQELGVRWGMGEGKGNTALRINDFNVNLPLPNSAASVGFHVARIGGRLLELELSALEQENQVDIIASPRLITSHQQTASIKQGSDIPYTVSRGKKEAAAIEFKEAVLGMEVTPKILRNGKIILDLKISQNMPGITIKRGESEMLLIDKQEIKTQVTVNDGETIVLGGIFQQKKRQSVNKVPLLADIPLLGAMFRQDTQQQSRRELVIFITPKLISA</sequence>
<reference evidence="11 12" key="1">
    <citation type="submission" date="2008-01" db="EMBL/GenBank/DDBJ databases">
        <title>Yersinia pestis Strain IP275 project at JCVI/TIGR.</title>
        <authorList>
            <person name="Ravel J."/>
            <person name="Eppinger M."/>
            <person name="Fricke W.F."/>
            <person name="Rosovitz M."/>
            <person name="Lindler L.E."/>
            <person name="Bearden S."/>
            <person name="Shriefer M."/>
        </authorList>
    </citation>
    <scope>NUCLEOTIDE SEQUENCE [LARGE SCALE GENOMIC DNA]</scope>
    <source>
        <strain evidence="11 12">IP275</strain>
    </source>
</reference>
<evidence type="ECO:0000313" key="11">
    <source>
        <dbReference type="EMBL" id="EDR34431.1"/>
    </source>
</evidence>
<accession>A0AAV3BKT4</accession>
<dbReference type="Gene3D" id="3.30.1370.130">
    <property type="match status" value="1"/>
</dbReference>
<dbReference type="InterPro" id="IPR051808">
    <property type="entry name" value="Type_IV_pilus_biogenesis"/>
</dbReference>
<evidence type="ECO:0000259" key="9">
    <source>
        <dbReference type="Pfam" id="PF00263"/>
    </source>
</evidence>
<keyword evidence="4" id="KW-0472">Membrane</keyword>
<dbReference type="Pfam" id="PF00263">
    <property type="entry name" value="Secretin"/>
    <property type="match status" value="1"/>
</dbReference>
<evidence type="ECO:0000256" key="3">
    <source>
        <dbReference type="ARBA" id="ARBA00022729"/>
    </source>
</evidence>
<evidence type="ECO:0000256" key="1">
    <source>
        <dbReference type="ARBA" id="ARBA00004370"/>
    </source>
</evidence>
<gene>
    <name evidence="11" type="primary">hofQ</name>
    <name evidence="11" type="ORF">YPIP275_4855</name>
</gene>
<keyword evidence="3" id="KW-0732">Signal</keyword>
<evidence type="ECO:0000259" key="10">
    <source>
        <dbReference type="Pfam" id="PF03958"/>
    </source>
</evidence>
<dbReference type="Pfam" id="PF03958">
    <property type="entry name" value="Secretin_N"/>
    <property type="match status" value="1"/>
</dbReference>
<dbReference type="NCBIfam" id="TIGR02515">
    <property type="entry name" value="IV_pilus_PilQ"/>
    <property type="match status" value="1"/>
</dbReference>
<feature type="domain" description="Type II/III secretion system secretin-like" evidence="9">
    <location>
        <begin position="339"/>
        <end position="498"/>
    </location>
</feature>